<protein>
    <submittedName>
        <fullName evidence="3">DUF2147 domain-containing protein</fullName>
    </submittedName>
</protein>
<dbReference type="Proteomes" id="UP001470809">
    <property type="component" value="Chromosome"/>
</dbReference>
<keyword evidence="1" id="KW-0732">Signal</keyword>
<reference evidence="4" key="1">
    <citation type="submission" date="2024-04" db="EMBL/GenBank/DDBJ databases">
        <title>Phylogenomic analyses of a clade within the roseobacter group suggest taxonomic reassignments of species of the genera Aestuariivita, Citreicella, Loktanella, Nautella, Pelagibaca, Ruegeria, Thalassobius, Thiobacimonas and Tropicibacter, and the proposal o.</title>
        <authorList>
            <person name="Jeon C.O."/>
        </authorList>
    </citation>
    <scope>NUCLEOTIDE SEQUENCE [LARGE SCALE GENOMIC DNA]</scope>
    <source>
        <strain evidence="4">SS1-5</strain>
    </source>
</reference>
<evidence type="ECO:0000256" key="1">
    <source>
        <dbReference type="SAM" id="SignalP"/>
    </source>
</evidence>
<keyword evidence="4" id="KW-1185">Reference proteome</keyword>
<name>A0AAN0MC13_9RHOB</name>
<dbReference type="RefSeq" id="WP_342076227.1">
    <property type="nucleotide sequence ID" value="NZ_CP151767.2"/>
</dbReference>
<organism evidence="3 4">
    <name type="scientific">Yoonia rhodophyticola</name>
    <dbReference type="NCBI Taxonomy" id="3137370"/>
    <lineage>
        <taxon>Bacteria</taxon>
        <taxon>Pseudomonadati</taxon>
        <taxon>Pseudomonadota</taxon>
        <taxon>Alphaproteobacteria</taxon>
        <taxon>Rhodobacterales</taxon>
        <taxon>Paracoccaceae</taxon>
        <taxon>Yoonia</taxon>
    </lineage>
</organism>
<feature type="chain" id="PRO_5042832368" evidence="1">
    <location>
        <begin position="21"/>
        <end position="129"/>
    </location>
</feature>
<dbReference type="AlphaFoldDB" id="A0AAN0MC13"/>
<dbReference type="PANTHER" id="PTHR36919">
    <property type="entry name" value="BLR1215 PROTEIN"/>
    <property type="match status" value="1"/>
</dbReference>
<sequence length="129" mass="13475">MKKILMTAAAALCMAGTAMADPLEGIWQTAKDDNGNFGFIQVAPCGAALCGTLIKSFDSNANEISSNFTGRNIISETVANGGGAYSGKVYSPDRDKTYSSKLQLNGDQLSVSGCVLGICRNGGTWVRVQ</sequence>
<reference evidence="3 4" key="2">
    <citation type="submission" date="2024-08" db="EMBL/GenBank/DDBJ databases">
        <title>Phylogenomic analyses of a clade within the roseobacter group suggest taxonomic reassignments of species of the genera Aestuariivita, Citreicella, Loktanella, Nautella, Pelagibaca, Ruegeria, Thalassobius, Thiobacimonas and Tropicibacter, and the proposal o.</title>
        <authorList>
            <person name="Jeon C.O."/>
        </authorList>
    </citation>
    <scope>NUCLEOTIDE SEQUENCE [LARGE SCALE GENOMIC DNA]</scope>
    <source>
        <strain evidence="3 4">SS1-5</strain>
    </source>
</reference>
<dbReference type="InterPro" id="IPR019223">
    <property type="entry name" value="DUF2147"/>
</dbReference>
<evidence type="ECO:0000313" key="4">
    <source>
        <dbReference type="Proteomes" id="UP001470809"/>
    </source>
</evidence>
<evidence type="ECO:0000259" key="2">
    <source>
        <dbReference type="Pfam" id="PF09917"/>
    </source>
</evidence>
<accession>A0AAN0MC13</accession>
<feature type="domain" description="DUF2147" evidence="2">
    <location>
        <begin position="25"/>
        <end position="127"/>
    </location>
</feature>
<dbReference type="EMBL" id="CP151767">
    <property type="protein sequence ID" value="WZU66908.1"/>
    <property type="molecule type" value="Genomic_DNA"/>
</dbReference>
<evidence type="ECO:0000313" key="3">
    <source>
        <dbReference type="EMBL" id="WZU66908.1"/>
    </source>
</evidence>
<dbReference type="Gene3D" id="2.40.128.520">
    <property type="match status" value="1"/>
</dbReference>
<dbReference type="KEGG" id="yrh:AABB31_18250"/>
<dbReference type="PANTHER" id="PTHR36919:SF2">
    <property type="entry name" value="BLL6627 PROTEIN"/>
    <property type="match status" value="1"/>
</dbReference>
<proteinExistence type="predicted"/>
<feature type="signal peptide" evidence="1">
    <location>
        <begin position="1"/>
        <end position="20"/>
    </location>
</feature>
<gene>
    <name evidence="3" type="ORF">AABB31_18250</name>
</gene>
<dbReference type="Pfam" id="PF09917">
    <property type="entry name" value="DUF2147"/>
    <property type="match status" value="1"/>
</dbReference>